<evidence type="ECO:0000313" key="4">
    <source>
        <dbReference type="Proteomes" id="UP000324091"/>
    </source>
</evidence>
<evidence type="ECO:0000256" key="1">
    <source>
        <dbReference type="SAM" id="MobiDB-lite"/>
    </source>
</evidence>
<feature type="region of interest" description="Disordered" evidence="1">
    <location>
        <begin position="1"/>
        <end position="22"/>
    </location>
</feature>
<dbReference type="InterPro" id="IPR046616">
    <property type="entry name" value="DUF6729"/>
</dbReference>
<dbReference type="Proteomes" id="UP000324091">
    <property type="component" value="Chromosome 13"/>
</dbReference>
<gene>
    <name evidence="3" type="ORF">D4764_13G0011240</name>
</gene>
<protein>
    <recommendedName>
        <fullName evidence="2">DUF6729 domain-containing protein</fullName>
    </recommendedName>
</protein>
<feature type="domain" description="DUF6729" evidence="2">
    <location>
        <begin position="353"/>
        <end position="525"/>
    </location>
</feature>
<feature type="compositionally biased region" description="Low complexity" evidence="1">
    <location>
        <begin position="1"/>
        <end position="10"/>
    </location>
</feature>
<keyword evidence="4" id="KW-1185">Reference proteome</keyword>
<dbReference type="EMBL" id="RHFK02000005">
    <property type="protein sequence ID" value="TWW76462.1"/>
    <property type="molecule type" value="Genomic_DNA"/>
</dbReference>
<reference evidence="3 4" key="1">
    <citation type="submission" date="2019-04" db="EMBL/GenBank/DDBJ databases">
        <title>Chromosome genome assembly for Takifugu flavidus.</title>
        <authorList>
            <person name="Xiao S."/>
        </authorList>
    </citation>
    <scope>NUCLEOTIDE SEQUENCE [LARGE SCALE GENOMIC DNA]</scope>
    <source>
        <strain evidence="3">HTHZ2018</strain>
        <tissue evidence="3">Muscle</tissue>
    </source>
</reference>
<comment type="caution">
    <text evidence="3">The sequence shown here is derived from an EMBL/GenBank/DDBJ whole genome shotgun (WGS) entry which is preliminary data.</text>
</comment>
<evidence type="ECO:0000313" key="3">
    <source>
        <dbReference type="EMBL" id="TWW76462.1"/>
    </source>
</evidence>
<accession>A0A5C6P9Q4</accession>
<name>A0A5C6P9Q4_9TELE</name>
<dbReference type="Pfam" id="PF20499">
    <property type="entry name" value="DUF6729"/>
    <property type="match status" value="1"/>
</dbReference>
<sequence>MQQQQQQQQQHRPEQKMRQTKTCLACGQPKSRYGTDGSSIHFFYQQGPVRYFYCSRKVHQTYAAEGLSDPRMPFEQFAASEFFQRELEATKKRVEEKAQRQRLSSQPPDRLCSKEHVIGPKLQVVFRKGPLGFLLQEPSDEAKRVSSTPQDKSAAMREDLVRQNALAVIRQRGGDPSDKMEVLGEYVLQFGKYKGKSFRWLLQNDVGYTVYLIMNVQNEEAAGLCMADSHSKDSLQSFVSYALSFQEIQAVLTYEAGRGDGVTASSEDDQLVGFGARAKSTWKEIWDSRGDGYADFVIGRRCVPVPIAPVPMPVPDHDMSKWICSQHQKLWMRTELQQLGLWPGSRPVHNPGNAISLWRLPPQPELLDIVAELPFPNFFQLHPFFIWKPESHIMVRLRNNYILPCLHSCPRPQVVSAGVGRPQVIVSIRGQYFIFSSRLCCKVCRRNWLADNPRWVEKLPVRFTNLFPAFLTYKKAVCKSVMDELQRSGKSPTDMANQVNELMHLKYERAHLAYLHAVQNVRDAEAGAYGQRTIGQYVWMEDRPRAFGSYEDQEGWGGVSVSGFYLTACWMSSSVNSRL</sequence>
<dbReference type="AlphaFoldDB" id="A0A5C6P9Q4"/>
<proteinExistence type="predicted"/>
<evidence type="ECO:0000259" key="2">
    <source>
        <dbReference type="Pfam" id="PF20499"/>
    </source>
</evidence>
<organism evidence="3 4">
    <name type="scientific">Takifugu flavidus</name>
    <name type="common">sansaifugu</name>
    <dbReference type="NCBI Taxonomy" id="433684"/>
    <lineage>
        <taxon>Eukaryota</taxon>
        <taxon>Metazoa</taxon>
        <taxon>Chordata</taxon>
        <taxon>Craniata</taxon>
        <taxon>Vertebrata</taxon>
        <taxon>Euteleostomi</taxon>
        <taxon>Actinopterygii</taxon>
        <taxon>Neopterygii</taxon>
        <taxon>Teleostei</taxon>
        <taxon>Neoteleostei</taxon>
        <taxon>Acanthomorphata</taxon>
        <taxon>Eupercaria</taxon>
        <taxon>Tetraodontiformes</taxon>
        <taxon>Tetradontoidea</taxon>
        <taxon>Tetraodontidae</taxon>
        <taxon>Takifugu</taxon>
    </lineage>
</organism>